<sequence>MNSRSRRRGQQQCLFVKLHQLFLLQLALLLLPSAADGRPAATESAAETLYYVNQPADAAGNYNFEFQTSNGITTKAAGNEHGAVGVVQYVSKEGIPVTFTYVADENGYQPTGDFAPPHLARLLEYLQTHPAVDEQKSRRW</sequence>
<evidence type="ECO:0000256" key="3">
    <source>
        <dbReference type="SAM" id="SignalP"/>
    </source>
</evidence>
<dbReference type="PROSITE" id="PS00233">
    <property type="entry name" value="CHIT_BIND_RR_1"/>
    <property type="match status" value="1"/>
</dbReference>
<dbReference type="InterPro" id="IPR031311">
    <property type="entry name" value="CHIT_BIND_RR_consensus"/>
</dbReference>
<dbReference type="PANTHER" id="PTHR10380">
    <property type="entry name" value="CUTICLE PROTEIN"/>
    <property type="match status" value="1"/>
</dbReference>
<dbReference type="GO" id="GO:0008010">
    <property type="term" value="F:structural constituent of chitin-based larval cuticle"/>
    <property type="evidence" value="ECO:0007669"/>
    <property type="project" value="TreeGrafter"/>
</dbReference>
<evidence type="ECO:0000256" key="1">
    <source>
        <dbReference type="ARBA" id="ARBA00022460"/>
    </source>
</evidence>
<reference evidence="5" key="1">
    <citation type="submission" date="2025-08" db="UniProtKB">
        <authorList>
            <consortium name="RefSeq"/>
        </authorList>
    </citation>
    <scope>IDENTIFICATION</scope>
    <source>
        <strain evidence="5">15112-1751.03</strain>
        <tissue evidence="5">Whole Adult</tissue>
    </source>
</reference>
<feature type="chain" id="PRO_5027731855" evidence="3">
    <location>
        <begin position="38"/>
        <end position="140"/>
    </location>
</feature>
<accession>A0A6P8X590</accession>
<name>A0A6P8X590_DROAB</name>
<gene>
    <name evidence="5" type="primary">LOC117569769</name>
</gene>
<evidence type="ECO:0000256" key="2">
    <source>
        <dbReference type="PROSITE-ProRule" id="PRU00497"/>
    </source>
</evidence>
<proteinExistence type="predicted"/>
<protein>
    <submittedName>
        <fullName evidence="5">Pupal cuticle protein Edg-78E</fullName>
    </submittedName>
</protein>
<dbReference type="InterPro" id="IPR050468">
    <property type="entry name" value="Cuticle_Struct_Prot"/>
</dbReference>
<dbReference type="Pfam" id="PF00379">
    <property type="entry name" value="Chitin_bind_4"/>
    <property type="match status" value="1"/>
</dbReference>
<organism evidence="4 5">
    <name type="scientific">Drosophila albomicans</name>
    <name type="common">Fruit fly</name>
    <dbReference type="NCBI Taxonomy" id="7291"/>
    <lineage>
        <taxon>Eukaryota</taxon>
        <taxon>Metazoa</taxon>
        <taxon>Ecdysozoa</taxon>
        <taxon>Arthropoda</taxon>
        <taxon>Hexapoda</taxon>
        <taxon>Insecta</taxon>
        <taxon>Pterygota</taxon>
        <taxon>Neoptera</taxon>
        <taxon>Endopterygota</taxon>
        <taxon>Diptera</taxon>
        <taxon>Brachycera</taxon>
        <taxon>Muscomorpha</taxon>
        <taxon>Ephydroidea</taxon>
        <taxon>Drosophilidae</taxon>
        <taxon>Drosophila</taxon>
    </lineage>
</organism>
<feature type="signal peptide" evidence="3">
    <location>
        <begin position="1"/>
        <end position="37"/>
    </location>
</feature>
<evidence type="ECO:0000313" key="5">
    <source>
        <dbReference type="RefSeq" id="XP_034106953.1"/>
    </source>
</evidence>
<dbReference type="InterPro" id="IPR000618">
    <property type="entry name" value="Insect_cuticle"/>
</dbReference>
<dbReference type="Proteomes" id="UP000515160">
    <property type="component" value="Chromosome 3"/>
</dbReference>
<keyword evidence="1 2" id="KW-0193">Cuticle</keyword>
<dbReference type="GeneID" id="117569769"/>
<keyword evidence="3" id="KW-0732">Signal</keyword>
<dbReference type="CTD" id="40352"/>
<dbReference type="RefSeq" id="XP_034106953.1">
    <property type="nucleotide sequence ID" value="XM_034251062.2"/>
</dbReference>
<dbReference type="PANTHER" id="PTHR10380:SF238">
    <property type="entry name" value="CUTICULAR PROTEIN 65EA-RELATED"/>
    <property type="match status" value="1"/>
</dbReference>
<dbReference type="GO" id="GO:0062129">
    <property type="term" value="C:chitin-based extracellular matrix"/>
    <property type="evidence" value="ECO:0007669"/>
    <property type="project" value="TreeGrafter"/>
</dbReference>
<dbReference type="AlphaFoldDB" id="A0A6P8X590"/>
<dbReference type="PROSITE" id="PS51155">
    <property type="entry name" value="CHIT_BIND_RR_2"/>
    <property type="match status" value="1"/>
</dbReference>
<keyword evidence="4" id="KW-1185">Reference proteome</keyword>
<dbReference type="OrthoDB" id="8010720at2759"/>
<evidence type="ECO:0000313" key="4">
    <source>
        <dbReference type="Proteomes" id="UP000515160"/>
    </source>
</evidence>